<comment type="subcellular location">
    <subcellularLocation>
        <location evidence="4">Golgi apparatus membrane</location>
        <topology evidence="4">Single-pass type II membrane protein</topology>
    </subcellularLocation>
</comment>
<dbReference type="PANTHER" id="PTHR32116">
    <property type="entry name" value="GALACTURONOSYLTRANSFERASE 4-RELATED"/>
    <property type="match status" value="1"/>
</dbReference>
<dbReference type="EMBL" id="LFYR01002109">
    <property type="protein sequence ID" value="KMZ57146.1"/>
    <property type="molecule type" value="Genomic_DNA"/>
</dbReference>
<evidence type="ECO:0000313" key="5">
    <source>
        <dbReference type="EMBL" id="KMZ57146.1"/>
    </source>
</evidence>
<evidence type="ECO:0000256" key="2">
    <source>
        <dbReference type="ARBA" id="ARBA00006351"/>
    </source>
</evidence>
<name>A0A0K9NK66_ZOSMR</name>
<keyword evidence="4" id="KW-0472">Membrane</keyword>
<dbReference type="UniPathway" id="UPA00845"/>
<comment type="caution">
    <text evidence="5">The sequence shown here is derived from an EMBL/GenBank/DDBJ whole genome shotgun (WGS) entry which is preliminary data.</text>
</comment>
<accession>A0A0K9NK66</accession>
<evidence type="ECO:0000313" key="6">
    <source>
        <dbReference type="Proteomes" id="UP000036987"/>
    </source>
</evidence>
<dbReference type="GO" id="GO:0045489">
    <property type="term" value="P:pectin biosynthetic process"/>
    <property type="evidence" value="ECO:0007669"/>
    <property type="project" value="UniProtKB-UniPathway"/>
</dbReference>
<dbReference type="Proteomes" id="UP000036987">
    <property type="component" value="Unassembled WGS sequence"/>
</dbReference>
<dbReference type="EC" id="2.4.1.-" evidence="4"/>
<proteinExistence type="inferred from homology"/>
<dbReference type="OMA" id="KTWHVMG"/>
<dbReference type="InterPro" id="IPR002495">
    <property type="entry name" value="Glyco_trans_8"/>
</dbReference>
<evidence type="ECO:0000256" key="1">
    <source>
        <dbReference type="ARBA" id="ARBA00004877"/>
    </source>
</evidence>
<dbReference type="GO" id="GO:0071555">
    <property type="term" value="P:cell wall organization"/>
    <property type="evidence" value="ECO:0007669"/>
    <property type="project" value="UniProtKB-KW"/>
</dbReference>
<keyword evidence="4" id="KW-1133">Transmembrane helix</keyword>
<keyword evidence="3 4" id="KW-0328">Glycosyltransferase</keyword>
<dbReference type="AlphaFoldDB" id="A0A0K9NK66"/>
<gene>
    <name evidence="5" type="ORF">ZOSMA_89G00990</name>
</gene>
<dbReference type="Pfam" id="PF01501">
    <property type="entry name" value="Glyco_transf_8"/>
    <property type="match status" value="1"/>
</dbReference>
<dbReference type="OrthoDB" id="411524at2759"/>
<dbReference type="GO" id="GO:0047262">
    <property type="term" value="F:polygalacturonate 4-alpha-galacturonosyltransferase activity"/>
    <property type="evidence" value="ECO:0007669"/>
    <property type="project" value="InterPro"/>
</dbReference>
<comment type="similarity">
    <text evidence="2 4">Belongs to the glycosyltransferase 8 family.</text>
</comment>
<keyword evidence="6" id="KW-1185">Reference proteome</keyword>
<evidence type="ECO:0000256" key="3">
    <source>
        <dbReference type="ARBA" id="ARBA00022676"/>
    </source>
</evidence>
<keyword evidence="5" id="KW-0808">Transferase</keyword>
<keyword evidence="4" id="KW-0812">Transmembrane</keyword>
<sequence length="538" mass="61149">MAGVGGRPARPIAIRASLSHKIFLSVVFTLLFIAALSVFLSTSPSNMNGDRDPALGSLHQLRPYMSRTFLALKSDPLRIRLDLITKQATDHIALVNAYSSYARKLKIDNSRLLRTFLDVSSNFTSIIDSYDQDNKNTTDTNEDAVRALEKDVKDRAKLARLLISESKEPFDTNLKIQKLRDTIFAVKEQLNRAKKLGATSSAIAAGSTPKSLHCLAMRLVDERVSNGATYVNYYKKLAASASVYLQDPDLYHYAIFSDNVIAVSVVVNSVIKNADEPKKLVFHIVTDRMNLAAFQVWFMKRKLPLDAKMEVQSIADFEFLKSSYAPIISIIEDGRWDLNLLEHLKFYLPQMYPKLHRIVYLEDDVVVQSDLASLWKVDLEGRVNGAVEMCFGPFKRFTRYVNFSSPVIRERFNPKACAWGFGVNVFDLDVWRRDKLTGDYHKYMELNKDSSLWDIGKTLPVGLMTFYGNTKSLEKTWHVMGLGYNPSISLDEIGNAAVIHFNGDMKPWLDVAMNQYKNLWMKYVDSDMEYLQLCNFGI</sequence>
<comment type="pathway">
    <text evidence="1 4">Glycan metabolism; pectin biosynthesis.</text>
</comment>
<dbReference type="InterPro" id="IPR029993">
    <property type="entry name" value="GAUT"/>
</dbReference>
<dbReference type="Gene3D" id="3.90.550.10">
    <property type="entry name" value="Spore Coat Polysaccharide Biosynthesis Protein SpsA, Chain A"/>
    <property type="match status" value="1"/>
</dbReference>
<reference evidence="6" key="1">
    <citation type="journal article" date="2016" name="Nature">
        <title>The genome of the seagrass Zostera marina reveals angiosperm adaptation to the sea.</title>
        <authorList>
            <person name="Olsen J.L."/>
            <person name="Rouze P."/>
            <person name="Verhelst B."/>
            <person name="Lin Y.-C."/>
            <person name="Bayer T."/>
            <person name="Collen J."/>
            <person name="Dattolo E."/>
            <person name="De Paoli E."/>
            <person name="Dittami S."/>
            <person name="Maumus F."/>
            <person name="Michel G."/>
            <person name="Kersting A."/>
            <person name="Lauritano C."/>
            <person name="Lohaus R."/>
            <person name="Toepel M."/>
            <person name="Tonon T."/>
            <person name="Vanneste K."/>
            <person name="Amirebrahimi M."/>
            <person name="Brakel J."/>
            <person name="Bostroem C."/>
            <person name="Chovatia M."/>
            <person name="Grimwood J."/>
            <person name="Jenkins J.W."/>
            <person name="Jueterbock A."/>
            <person name="Mraz A."/>
            <person name="Stam W.T."/>
            <person name="Tice H."/>
            <person name="Bornberg-Bauer E."/>
            <person name="Green P.J."/>
            <person name="Pearson G.A."/>
            <person name="Procaccini G."/>
            <person name="Duarte C.M."/>
            <person name="Schmutz J."/>
            <person name="Reusch T.B.H."/>
            <person name="Van de Peer Y."/>
        </authorList>
    </citation>
    <scope>NUCLEOTIDE SEQUENCE [LARGE SCALE GENOMIC DNA]</scope>
    <source>
        <strain evidence="6">cv. Finnish</strain>
    </source>
</reference>
<dbReference type="GO" id="GO:0000139">
    <property type="term" value="C:Golgi membrane"/>
    <property type="evidence" value="ECO:0007669"/>
    <property type="project" value="UniProtKB-SubCell"/>
</dbReference>
<keyword evidence="4" id="KW-0333">Golgi apparatus</keyword>
<dbReference type="SUPFAM" id="SSF53448">
    <property type="entry name" value="Nucleotide-diphospho-sugar transferases"/>
    <property type="match status" value="1"/>
</dbReference>
<feature type="transmembrane region" description="Helical" evidence="4">
    <location>
        <begin position="21"/>
        <end position="40"/>
    </location>
</feature>
<dbReference type="PANTHER" id="PTHR32116:SF61">
    <property type="entry name" value="GALACTURONOSYLTRANSFERASE 9-RELATED"/>
    <property type="match status" value="1"/>
</dbReference>
<dbReference type="InterPro" id="IPR029044">
    <property type="entry name" value="Nucleotide-diphossugar_trans"/>
</dbReference>
<organism evidence="5 6">
    <name type="scientific">Zostera marina</name>
    <name type="common">Eelgrass</name>
    <dbReference type="NCBI Taxonomy" id="29655"/>
    <lineage>
        <taxon>Eukaryota</taxon>
        <taxon>Viridiplantae</taxon>
        <taxon>Streptophyta</taxon>
        <taxon>Embryophyta</taxon>
        <taxon>Tracheophyta</taxon>
        <taxon>Spermatophyta</taxon>
        <taxon>Magnoliopsida</taxon>
        <taxon>Liliopsida</taxon>
        <taxon>Zosteraceae</taxon>
        <taxon>Zostera</taxon>
    </lineage>
</organism>
<evidence type="ECO:0000256" key="4">
    <source>
        <dbReference type="RuleBase" id="RU362027"/>
    </source>
</evidence>
<protein>
    <recommendedName>
        <fullName evidence="4">Hexosyltransferase</fullName>
        <ecNumber evidence="4">2.4.1.-</ecNumber>
    </recommendedName>
</protein>
<keyword evidence="4" id="KW-0961">Cell wall biogenesis/degradation</keyword>